<dbReference type="GO" id="GO:0016787">
    <property type="term" value="F:hydrolase activity"/>
    <property type="evidence" value="ECO:0007669"/>
    <property type="project" value="UniProtKB-KW"/>
</dbReference>
<protein>
    <recommendedName>
        <fullName evidence="3 6">Queuosine 5'-phosphate N-glycosylase/hydrolase</fullName>
        <ecNumber evidence="6">3.2.2.-</ecNumber>
    </recommendedName>
    <alternativeName>
        <fullName evidence="4 6">Queuosine-nucleotide N-glycosylase/hydrolase</fullName>
    </alternativeName>
</protein>
<dbReference type="InterPro" id="IPR019438">
    <property type="entry name" value="Q_salvage"/>
</dbReference>
<evidence type="ECO:0000256" key="4">
    <source>
        <dbReference type="ARBA" id="ARBA00035393"/>
    </source>
</evidence>
<comment type="function">
    <text evidence="6">Catalyzes the hydrolysis of queuosine 5'-phosphate, releasing the nucleobase queuine (q). Is required for salvage of queuine from exogenous queuosine (Q) that is imported and then converted to queuosine 5'-phosphate intracellularly.</text>
</comment>
<comment type="catalytic activity">
    <reaction evidence="5 6">
        <text>queuosine 5'-phosphate + H2O = queuine + D-ribose 5-phosphate</text>
        <dbReference type="Rhea" id="RHEA:75387"/>
        <dbReference type="ChEBI" id="CHEBI:15377"/>
        <dbReference type="ChEBI" id="CHEBI:17433"/>
        <dbReference type="ChEBI" id="CHEBI:78346"/>
        <dbReference type="ChEBI" id="CHEBI:194371"/>
    </reaction>
    <physiologicalReaction direction="left-to-right" evidence="5 6">
        <dbReference type="Rhea" id="RHEA:75388"/>
    </physiologicalReaction>
</comment>
<dbReference type="PANTHER" id="PTHR21314">
    <property type="entry name" value="QUEUOSINE 5'-PHOSPHATE N-GLYCOSYLASE_HYDROLASE-RELATED"/>
    <property type="match status" value="1"/>
</dbReference>
<evidence type="ECO:0000256" key="3">
    <source>
        <dbReference type="ARBA" id="ARBA00035306"/>
    </source>
</evidence>
<name>A0A8J6HMQ1_TENMO</name>
<comment type="similarity">
    <text evidence="2 6">Belongs to the QNG1 protein family.</text>
</comment>
<organism evidence="7 8">
    <name type="scientific">Tenebrio molitor</name>
    <name type="common">Yellow mealworm beetle</name>
    <dbReference type="NCBI Taxonomy" id="7067"/>
    <lineage>
        <taxon>Eukaryota</taxon>
        <taxon>Metazoa</taxon>
        <taxon>Ecdysozoa</taxon>
        <taxon>Arthropoda</taxon>
        <taxon>Hexapoda</taxon>
        <taxon>Insecta</taxon>
        <taxon>Pterygota</taxon>
        <taxon>Neoptera</taxon>
        <taxon>Endopterygota</taxon>
        <taxon>Coleoptera</taxon>
        <taxon>Polyphaga</taxon>
        <taxon>Cucujiformia</taxon>
        <taxon>Tenebrionidae</taxon>
        <taxon>Tenebrio</taxon>
    </lineage>
</organism>
<evidence type="ECO:0000313" key="7">
    <source>
        <dbReference type="EMBL" id="KAH0817078.1"/>
    </source>
</evidence>
<keyword evidence="1 6" id="KW-0378">Hydrolase</keyword>
<evidence type="ECO:0000256" key="6">
    <source>
        <dbReference type="RuleBase" id="RU365002"/>
    </source>
</evidence>
<keyword evidence="8" id="KW-1185">Reference proteome</keyword>
<evidence type="ECO:0000313" key="8">
    <source>
        <dbReference type="Proteomes" id="UP000719412"/>
    </source>
</evidence>
<dbReference type="GO" id="GO:0006400">
    <property type="term" value="P:tRNA modification"/>
    <property type="evidence" value="ECO:0007669"/>
    <property type="project" value="TreeGrafter"/>
</dbReference>
<dbReference type="Proteomes" id="UP000719412">
    <property type="component" value="Unassembled WGS sequence"/>
</dbReference>
<reference evidence="7" key="2">
    <citation type="submission" date="2021-08" db="EMBL/GenBank/DDBJ databases">
        <authorList>
            <person name="Eriksson T."/>
        </authorList>
    </citation>
    <scope>NUCLEOTIDE SEQUENCE</scope>
    <source>
        <strain evidence="7">Stoneville</strain>
        <tissue evidence="7">Whole head</tissue>
    </source>
</reference>
<gene>
    <name evidence="7" type="ORF">GEV33_005713</name>
</gene>
<evidence type="ECO:0000256" key="1">
    <source>
        <dbReference type="ARBA" id="ARBA00022801"/>
    </source>
</evidence>
<dbReference type="EC" id="3.2.2.-" evidence="6"/>
<evidence type="ECO:0000256" key="5">
    <source>
        <dbReference type="ARBA" id="ARBA00048204"/>
    </source>
</evidence>
<dbReference type="AlphaFoldDB" id="A0A8J6HMQ1"/>
<accession>A0A8J6HMQ1</accession>
<dbReference type="Pfam" id="PF10343">
    <property type="entry name" value="Q_salvage"/>
    <property type="match status" value="1"/>
</dbReference>
<dbReference type="EMBL" id="JABDTM020020346">
    <property type="protein sequence ID" value="KAH0817078.1"/>
    <property type="molecule type" value="Genomic_DNA"/>
</dbReference>
<sequence length="482" mass="55020">MSVVQPVVRQILLQAKLPSNMIQSNPVVFCGCTDDMQLLQAAPRYVAAVPPSGTRDGLFKKFHCTLRGNISNKKNKMEWSGIAMVSTRRNQNEMYGPARESEVTVSKSSTIRKIIIEYLDGPEDPMSRNYLLIRFDSIESTKFTQKKKPALTMTLSPRESGKLVASLSKNVKIKEEGIQKLGDVIVQEIESGKLSSENFTQVKLHPKAEDPWALDWLFVVDTLNFCFWSLEDEVGWTVDGYTGYFALCAAINRALKEKVDILNPKFYSEITDKDLAKILRSDNDVPVPLFSERVKCLHEVGTVLLENFEGSFENCVKKANNSAVALLDLIVNNFKCFKDEAVYEDHKVAIHKRAQILIGDLWACYKNEGIGHFKDIGEITMFADYRVPQTLLYYGVFEYSEDLTKKLQENTTLENGEKDEVEIRACSIHAVELLKEYAAKKLKDKEVNAILIDHFLWDFRRKHAKEILEKKLPFHKTFSVFY</sequence>
<reference evidence="7" key="1">
    <citation type="journal article" date="2020" name="J Insects Food Feed">
        <title>The yellow mealworm (Tenebrio molitor) genome: a resource for the emerging insects as food and feed industry.</title>
        <authorList>
            <person name="Eriksson T."/>
            <person name="Andere A."/>
            <person name="Kelstrup H."/>
            <person name="Emery V."/>
            <person name="Picard C."/>
        </authorList>
    </citation>
    <scope>NUCLEOTIDE SEQUENCE</scope>
    <source>
        <strain evidence="7">Stoneville</strain>
        <tissue evidence="7">Whole head</tissue>
    </source>
</reference>
<dbReference type="PANTHER" id="PTHR21314:SF0">
    <property type="entry name" value="QUEUOSINE 5'-PHOSPHATE N-GLYCOSYLASE_HYDROLASE"/>
    <property type="match status" value="1"/>
</dbReference>
<comment type="caution">
    <text evidence="7">The sequence shown here is derived from an EMBL/GenBank/DDBJ whole genome shotgun (WGS) entry which is preliminary data.</text>
</comment>
<evidence type="ECO:0000256" key="2">
    <source>
        <dbReference type="ARBA" id="ARBA00035119"/>
    </source>
</evidence>
<proteinExistence type="inferred from homology"/>